<keyword evidence="2" id="KW-1185">Reference proteome</keyword>
<evidence type="ECO:0000313" key="2">
    <source>
        <dbReference type="Proteomes" id="UP000321954"/>
    </source>
</evidence>
<dbReference type="EMBL" id="CP042476">
    <property type="protein sequence ID" value="QED37095.1"/>
    <property type="molecule type" value="Genomic_DNA"/>
</dbReference>
<name>A0A5B8YGU8_9FLAO</name>
<sequence>MKNLLYFIVIGLMIYGCGSGKDRDFTQDQIPVMANDTVRIANDSLEYEIIIIEPGFNLFINSIARPRGYHTQTYLENKNRFLVQEYNARVMSPQRYNPNLYVQEINYDPNVDYGYEVNYLLYNYFVFFSQEYNQRFSVPTRL</sequence>
<accession>A0A5B8YGU8</accession>
<dbReference type="Pfam" id="PF19643">
    <property type="entry name" value="DUF6146"/>
    <property type="match status" value="1"/>
</dbReference>
<organism evidence="1 2">
    <name type="scientific">Antarcticibacterium arcticum</name>
    <dbReference type="NCBI Taxonomy" id="2585771"/>
    <lineage>
        <taxon>Bacteria</taxon>
        <taxon>Pseudomonadati</taxon>
        <taxon>Bacteroidota</taxon>
        <taxon>Flavobacteriia</taxon>
        <taxon>Flavobacteriales</taxon>
        <taxon>Flavobacteriaceae</taxon>
        <taxon>Antarcticibacterium</taxon>
    </lineage>
</organism>
<proteinExistence type="predicted"/>
<dbReference type="PROSITE" id="PS51257">
    <property type="entry name" value="PROKAR_LIPOPROTEIN"/>
    <property type="match status" value="1"/>
</dbReference>
<dbReference type="RefSeq" id="WP_146831577.1">
    <property type="nucleotide sequence ID" value="NZ_CP042476.1"/>
</dbReference>
<evidence type="ECO:0000313" key="1">
    <source>
        <dbReference type="EMBL" id="QED37095.1"/>
    </source>
</evidence>
<dbReference type="AlphaFoldDB" id="A0A5B8YGU8"/>
<protein>
    <submittedName>
        <fullName evidence="1">Uncharacterized protein</fullName>
    </submittedName>
</protein>
<gene>
    <name evidence="1" type="ORF">FK178_04940</name>
</gene>
<dbReference type="KEGG" id="anp:FK178_04940"/>
<dbReference type="OrthoDB" id="1119488at2"/>
<dbReference type="Proteomes" id="UP000321954">
    <property type="component" value="Chromosome"/>
</dbReference>
<reference evidence="1 2" key="1">
    <citation type="submission" date="2019-08" db="EMBL/GenBank/DDBJ databases">
        <title>Antarcticibacterium arcticum sp. nov., a bacterium isolated from marine sediment of the Canadian Beaufort Sea.</title>
        <authorList>
            <person name="Lee Y.M."/>
            <person name="Baek K."/>
            <person name="Lee D.-H."/>
            <person name="Shin S.C."/>
            <person name="Jin Y.K."/>
            <person name="Park Y."/>
        </authorList>
    </citation>
    <scope>NUCLEOTIDE SEQUENCE [LARGE SCALE GENOMIC DNA]</scope>
    <source>
        <strain evidence="1 2">PAMC 28998</strain>
    </source>
</reference>
<dbReference type="InterPro" id="IPR046144">
    <property type="entry name" value="DUF6146"/>
</dbReference>